<dbReference type="Proteomes" id="UP000005365">
    <property type="component" value="Unassembled WGS sequence"/>
</dbReference>
<keyword evidence="2" id="KW-1185">Reference proteome</keyword>
<evidence type="ECO:0000313" key="1">
    <source>
        <dbReference type="EMBL" id="EET44903.1"/>
    </source>
</evidence>
<name>C6M3Z0_NEISI</name>
<gene>
    <name evidence="1" type="ORF">NEISICOT_01233</name>
</gene>
<dbReference type="EMBL" id="ACKO02000006">
    <property type="protein sequence ID" value="EET44903.1"/>
    <property type="molecule type" value="Genomic_DNA"/>
</dbReference>
<accession>C6M3Z0</accession>
<sequence>MGGFYFQRQKPTAQSTTILTYIELLPPIHPYNQTYCRLQYFSDDPQDISVF</sequence>
<organism evidence="1 2">
    <name type="scientific">Neisseria sicca ATCC 29256</name>
    <dbReference type="NCBI Taxonomy" id="547045"/>
    <lineage>
        <taxon>Bacteria</taxon>
        <taxon>Pseudomonadati</taxon>
        <taxon>Pseudomonadota</taxon>
        <taxon>Betaproteobacteria</taxon>
        <taxon>Neisseriales</taxon>
        <taxon>Neisseriaceae</taxon>
        <taxon>Neisseria</taxon>
    </lineage>
</organism>
<reference evidence="1" key="1">
    <citation type="submission" date="2009-07" db="EMBL/GenBank/DDBJ databases">
        <authorList>
            <person name="Weinstock G."/>
            <person name="Sodergren E."/>
            <person name="Clifton S."/>
            <person name="Fulton L."/>
            <person name="Fulton B."/>
            <person name="Courtney L."/>
            <person name="Fronick C."/>
            <person name="Harrison M."/>
            <person name="Strong C."/>
            <person name="Farmer C."/>
            <person name="Delahaunty K."/>
            <person name="Markovic C."/>
            <person name="Hall O."/>
            <person name="Minx P."/>
            <person name="Tomlinson C."/>
            <person name="Mitreva M."/>
            <person name="Nelson J."/>
            <person name="Hou S."/>
            <person name="Wollam A."/>
            <person name="Pepin K.H."/>
            <person name="Johnson M."/>
            <person name="Bhonagiri V."/>
            <person name="Nash W.E."/>
            <person name="Warren W."/>
            <person name="Chinwalla A."/>
            <person name="Mardis E.R."/>
            <person name="Wilson R.K."/>
        </authorList>
    </citation>
    <scope>NUCLEOTIDE SEQUENCE [LARGE SCALE GENOMIC DNA]</scope>
    <source>
        <strain evidence="1">ATCC 29256</strain>
    </source>
</reference>
<evidence type="ECO:0000313" key="2">
    <source>
        <dbReference type="Proteomes" id="UP000005365"/>
    </source>
</evidence>
<comment type="caution">
    <text evidence="1">The sequence shown here is derived from an EMBL/GenBank/DDBJ whole genome shotgun (WGS) entry which is preliminary data.</text>
</comment>
<dbReference type="AlphaFoldDB" id="C6M3Z0"/>
<proteinExistence type="predicted"/>
<protein>
    <submittedName>
        <fullName evidence="1">Uncharacterized protein</fullName>
    </submittedName>
</protein>